<evidence type="ECO:0000256" key="7">
    <source>
        <dbReference type="PIRSR" id="PIRSR605708-2"/>
    </source>
</evidence>
<evidence type="ECO:0000256" key="3">
    <source>
        <dbReference type="ARBA" id="ARBA00022723"/>
    </source>
</evidence>
<dbReference type="GO" id="GO:0006559">
    <property type="term" value="P:L-phenylalanine catabolic process"/>
    <property type="evidence" value="ECO:0007669"/>
    <property type="project" value="InterPro"/>
</dbReference>
<dbReference type="RefSeq" id="WP_245715247.1">
    <property type="nucleotide sequence ID" value="NZ_BKAE01000006.1"/>
</dbReference>
<evidence type="ECO:0000313" key="11">
    <source>
        <dbReference type="Proteomes" id="UP000199004"/>
    </source>
</evidence>
<dbReference type="PANTHER" id="PTHR11056">
    <property type="entry name" value="HOMOGENTISATE 1,2-DIOXYGENASE"/>
    <property type="match status" value="1"/>
</dbReference>
<dbReference type="Gene3D" id="2.60.120.10">
    <property type="entry name" value="Jelly Rolls"/>
    <property type="match status" value="2"/>
</dbReference>
<keyword evidence="5" id="KW-0560">Oxidoreductase</keyword>
<proteinExistence type="inferred from homology"/>
<dbReference type="PANTHER" id="PTHR11056:SF0">
    <property type="entry name" value="HOMOGENTISATE 1,2-DIOXYGENASE"/>
    <property type="match status" value="1"/>
</dbReference>
<dbReference type="AlphaFoldDB" id="A0A1H0CV33"/>
<dbReference type="GO" id="GO:0005737">
    <property type="term" value="C:cytoplasm"/>
    <property type="evidence" value="ECO:0007669"/>
    <property type="project" value="TreeGrafter"/>
</dbReference>
<dbReference type="GO" id="GO:0046872">
    <property type="term" value="F:metal ion binding"/>
    <property type="evidence" value="ECO:0007669"/>
    <property type="project" value="UniProtKB-KW"/>
</dbReference>
<evidence type="ECO:0000256" key="4">
    <source>
        <dbReference type="ARBA" id="ARBA00022964"/>
    </source>
</evidence>
<dbReference type="GO" id="GO:0006570">
    <property type="term" value="P:tyrosine metabolic process"/>
    <property type="evidence" value="ECO:0007669"/>
    <property type="project" value="InterPro"/>
</dbReference>
<evidence type="ECO:0000259" key="9">
    <source>
        <dbReference type="Pfam" id="PF20510"/>
    </source>
</evidence>
<comment type="similarity">
    <text evidence="2">Belongs to the homogentisate dioxygenase family.</text>
</comment>
<evidence type="ECO:0000259" key="8">
    <source>
        <dbReference type="Pfam" id="PF04209"/>
    </source>
</evidence>
<accession>A0A1H0CV33</accession>
<dbReference type="Pfam" id="PF04209">
    <property type="entry name" value="HgmA_C"/>
    <property type="match status" value="1"/>
</dbReference>
<dbReference type="EMBL" id="FNIC01000003">
    <property type="protein sequence ID" value="SDN61752.1"/>
    <property type="molecule type" value="Genomic_DNA"/>
</dbReference>
<feature type="binding site" evidence="7">
    <location>
        <position position="329"/>
    </location>
    <ligand>
        <name>Fe cation</name>
        <dbReference type="ChEBI" id="CHEBI:24875"/>
    </ligand>
</feature>
<evidence type="ECO:0000256" key="1">
    <source>
        <dbReference type="ARBA" id="ARBA00001962"/>
    </source>
</evidence>
<dbReference type="InterPro" id="IPR011051">
    <property type="entry name" value="RmlC_Cupin_sf"/>
</dbReference>
<keyword evidence="11" id="KW-1185">Reference proteome</keyword>
<keyword evidence="6 7" id="KW-0408">Iron</keyword>
<evidence type="ECO:0000256" key="6">
    <source>
        <dbReference type="ARBA" id="ARBA00023004"/>
    </source>
</evidence>
<dbReference type="InterPro" id="IPR014710">
    <property type="entry name" value="RmlC-like_jellyroll"/>
</dbReference>
<comment type="cofactor">
    <cofactor evidence="1 7">
        <name>Fe cation</name>
        <dbReference type="ChEBI" id="CHEBI:24875"/>
    </cofactor>
</comment>
<dbReference type="SUPFAM" id="SSF51182">
    <property type="entry name" value="RmlC-like cupins"/>
    <property type="match status" value="1"/>
</dbReference>
<dbReference type="Pfam" id="PF20510">
    <property type="entry name" value="HgmA_N"/>
    <property type="match status" value="1"/>
</dbReference>
<dbReference type="STRING" id="1005944.SAMN05192576_2539"/>
<feature type="domain" description="Homogentisate 1,2-dioxygenase N-terminal" evidence="9">
    <location>
        <begin position="126"/>
        <end position="274"/>
    </location>
</feature>
<evidence type="ECO:0000256" key="5">
    <source>
        <dbReference type="ARBA" id="ARBA00023002"/>
    </source>
</evidence>
<name>A0A1H0CV33_9ACTN</name>
<organism evidence="10 11">
    <name type="scientific">Nocardioides szechwanensis</name>
    <dbReference type="NCBI Taxonomy" id="1005944"/>
    <lineage>
        <taxon>Bacteria</taxon>
        <taxon>Bacillati</taxon>
        <taxon>Actinomycetota</taxon>
        <taxon>Actinomycetes</taxon>
        <taxon>Propionibacteriales</taxon>
        <taxon>Nocardioidaceae</taxon>
        <taxon>Nocardioides</taxon>
    </lineage>
</organism>
<dbReference type="Proteomes" id="UP000199004">
    <property type="component" value="Unassembled WGS sequence"/>
</dbReference>
<keyword evidence="4 10" id="KW-0223">Dioxygenase</keyword>
<feature type="binding site" evidence="7">
    <location>
        <position position="323"/>
    </location>
    <ligand>
        <name>Fe cation</name>
        <dbReference type="ChEBI" id="CHEBI:24875"/>
    </ligand>
</feature>
<feature type="domain" description="Homogentisate 1,2-dioxygenase C-terminal" evidence="8">
    <location>
        <begin position="300"/>
        <end position="409"/>
    </location>
</feature>
<dbReference type="CDD" id="cd02208">
    <property type="entry name" value="cupin_RmlC-like"/>
    <property type="match status" value="1"/>
</dbReference>
<dbReference type="InterPro" id="IPR046451">
    <property type="entry name" value="HgmA_C"/>
</dbReference>
<dbReference type="GO" id="GO:0004411">
    <property type="term" value="F:homogentisate 1,2-dioxygenase activity"/>
    <property type="evidence" value="ECO:0007669"/>
    <property type="project" value="InterPro"/>
</dbReference>
<reference evidence="11" key="1">
    <citation type="submission" date="2016-10" db="EMBL/GenBank/DDBJ databases">
        <authorList>
            <person name="Varghese N."/>
            <person name="Submissions S."/>
        </authorList>
    </citation>
    <scope>NUCLEOTIDE SEQUENCE [LARGE SCALE GENOMIC DNA]</scope>
    <source>
        <strain evidence="11">CGMCC 1.11147</strain>
    </source>
</reference>
<sequence length="418" mass="46121">MLDYPKDASVPYYRSVGQVPPQRHVAFSVDGDTPTFEEFIGEEGFSGTGSLLYHLGVPSNLVDSRHWDLGDQSLTPNTPLRPRHLRLPDLWPDDEPHGRDAVRHRRTFLGNADVRMSYVVAGADSPLYSNGVGDEVVFVQSGAAVLESVFGRIEVRQGDNVVVPRVTIHRWLPVDVDTHGPFRALCVEASGHVRPPDKHRSRFGQFLEGSPMTERDFRVPEGPLLAVPDAAGSDTDVYVRHRSASGVAGSVVTYDHHPFDVVGWDGQLYPYAFNYRDFAPVVGRTLMPPPTYQVFQADGFVICNFVPRPLEFGEGAIKVPYYHSNVDSDEVMFYFAGETAARKGSGIATGSVSLHPAAYTHGPRREAYLDSPGMTEPMEMAFMLDTFRPLELGEAALACDEPDYPWTWSGRGPQGALA</sequence>
<evidence type="ECO:0000256" key="2">
    <source>
        <dbReference type="ARBA" id="ARBA00007757"/>
    </source>
</evidence>
<keyword evidence="3 7" id="KW-0479">Metal-binding</keyword>
<protein>
    <submittedName>
        <fullName evidence="10">Homogentisate 1,2-dioxygenase</fullName>
    </submittedName>
</protein>
<dbReference type="InterPro" id="IPR005708">
    <property type="entry name" value="Homogentis_dOase"/>
</dbReference>
<gene>
    <name evidence="10" type="ORF">SAMN05192576_2539</name>
</gene>
<evidence type="ECO:0000313" key="10">
    <source>
        <dbReference type="EMBL" id="SDN61752.1"/>
    </source>
</evidence>
<dbReference type="InterPro" id="IPR046452">
    <property type="entry name" value="HgmA_N"/>
</dbReference>
<feature type="binding site" evidence="7">
    <location>
        <position position="361"/>
    </location>
    <ligand>
        <name>homogentisate</name>
        <dbReference type="ChEBI" id="CHEBI:16169"/>
    </ligand>
</feature>
<feature type="binding site" evidence="7">
    <location>
        <position position="361"/>
    </location>
    <ligand>
        <name>Fe cation</name>
        <dbReference type="ChEBI" id="CHEBI:24875"/>
    </ligand>
</feature>